<accession>A0A076JMX4</accession>
<evidence type="ECO:0000256" key="5">
    <source>
        <dbReference type="ARBA" id="ARBA00023136"/>
    </source>
</evidence>
<dbReference type="AlphaFoldDB" id="A0A076JMX4"/>
<evidence type="ECO:0000256" key="3">
    <source>
        <dbReference type="ARBA" id="ARBA00022692"/>
    </source>
</evidence>
<feature type="transmembrane region" description="Helical" evidence="6">
    <location>
        <begin position="740"/>
        <end position="761"/>
    </location>
</feature>
<feature type="transmembrane region" description="Helical" evidence="6">
    <location>
        <begin position="103"/>
        <end position="123"/>
    </location>
</feature>
<keyword evidence="3 6" id="KW-0812">Transmembrane</keyword>
<comment type="subcellular location">
    <subcellularLocation>
        <location evidence="1">Cell membrane</location>
        <topology evidence="1">Multi-pass membrane protein</topology>
    </subcellularLocation>
</comment>
<dbReference type="EMBL" id="WDFR01000001">
    <property type="protein sequence ID" value="KAB6032170.1"/>
    <property type="molecule type" value="Genomic_DNA"/>
</dbReference>
<dbReference type="Proteomes" id="UP000437631">
    <property type="component" value="Unassembled WGS sequence"/>
</dbReference>
<evidence type="ECO:0000256" key="6">
    <source>
        <dbReference type="SAM" id="Phobius"/>
    </source>
</evidence>
<dbReference type="EMBL" id="MAXD01000007">
    <property type="protein sequence ID" value="OFA34289.1"/>
    <property type="molecule type" value="Genomic_DNA"/>
</dbReference>
<dbReference type="Proteomes" id="UP000464884">
    <property type="component" value="Chromosome"/>
</dbReference>
<dbReference type="PANTHER" id="PTHR39087">
    <property type="entry name" value="UPF0104 MEMBRANE PROTEIN MJ1595"/>
    <property type="match status" value="1"/>
</dbReference>
<dbReference type="EMBL" id="WDLT01000001">
    <property type="protein sequence ID" value="KAB5748233.1"/>
    <property type="molecule type" value="Genomic_DNA"/>
</dbReference>
<protein>
    <submittedName>
        <fullName evidence="8">Flippase-like domain-containing protein</fullName>
    </submittedName>
</protein>
<dbReference type="NCBIfam" id="TIGR00374">
    <property type="entry name" value="flippase-like domain"/>
    <property type="match status" value="1"/>
</dbReference>
<evidence type="ECO:0000256" key="1">
    <source>
        <dbReference type="ARBA" id="ARBA00004651"/>
    </source>
</evidence>
<feature type="transmembrane region" description="Helical" evidence="6">
    <location>
        <begin position="540"/>
        <end position="563"/>
    </location>
</feature>
<feature type="transmembrane region" description="Helical" evidence="6">
    <location>
        <begin position="172"/>
        <end position="189"/>
    </location>
</feature>
<feature type="transmembrane region" description="Helical" evidence="6">
    <location>
        <begin position="506"/>
        <end position="528"/>
    </location>
</feature>
<organism evidence="8 14">
    <name type="scientific">Bifidobacterium adolescentis</name>
    <dbReference type="NCBI Taxonomy" id="1680"/>
    <lineage>
        <taxon>Bacteria</taxon>
        <taxon>Bacillati</taxon>
        <taxon>Actinomycetota</taxon>
        <taxon>Actinomycetes</taxon>
        <taxon>Bifidobacteriales</taxon>
        <taxon>Bifidobacteriaceae</taxon>
        <taxon>Bifidobacterium</taxon>
    </lineage>
</organism>
<feature type="transmembrane region" description="Helical" evidence="6">
    <location>
        <begin position="654"/>
        <end position="675"/>
    </location>
</feature>
<keyword evidence="5 6" id="KW-0472">Membrane</keyword>
<evidence type="ECO:0000313" key="9">
    <source>
        <dbReference type="EMBL" id="OFA34289.1"/>
    </source>
</evidence>
<sequence length="811" mass="87744">MSHDFPTSKHETRIEDVPPKRNRDFADLLHALFAVLVGAAVILFSIYLHGTTSGVESDVRSAGHVVSWLMDVPTSLLQQIAIVFITVSVLIQLLIAKEWLQSVVSAIALILGFAAIWGISALISGSGNDTLIMSMMSNGTSVGTGLLPDFYAAMASFLTVAGPRRTRSGTKWGWNILYTVAVLFVVLSWNSLSGVLVSFAAGRALGMLIRFMLGTQTNGAWGNQVAQALRSIGIDVASLSRRLATYTDSGMLKTTLDDDLTENSRIYDAIDVDGHQYTVSVLDNQVHMAGYLNQLWQWVRLTGVSMRRDRSSFDAIHHHYAMILGLQNAGLTVPGVYGVADSSESSILVFHRDHMPLECNPNTMSDHDMELFMTYLSEAHRHGFTHRRITPETLSRMENGQPVIAGWQNGDYGSAPPNYALDKVQLLVLLGALNGIDRAIACARRTWGDEQLIDLAPFIQKAAVPAAIRALPACDKHMLNTLRSRIAALAPQEVADSMETVTLSRFSFRSFIAIALLVVAVYVVFTQIQPAEMIKAVKEANIAMALVCVLFGLLAWFGSAMTLGCFMDVDKRNPIGLYCSQMASGFTAVSMPAGVGPAFVNLQFLRKSGYRNTAATAIMSAVWAVQGGTTIILLLLIGIFTGRNTLSGMIPTNTLILVITIVALVISAAMAIPPVRHIVTEKYLPIVKSYARSLVNVLSHPKELAFGILGALVLNISTGLGFWIALMAFGCHTNPVETTFIFLLANTLGSAVPTPGGLGAVEAALSVAFTAVGIPSTIAVSATLVYRIAFYWLRIPMGAVAMKWLDRHNLI</sequence>
<evidence type="ECO:0000313" key="14">
    <source>
        <dbReference type="Proteomes" id="UP000470926"/>
    </source>
</evidence>
<keyword evidence="4 6" id="KW-1133">Transmembrane helix</keyword>
<feature type="transmembrane region" description="Helical" evidence="6">
    <location>
        <begin position="575"/>
        <end position="600"/>
    </location>
</feature>
<gene>
    <name evidence="9" type="ORF">BBK15_08110</name>
    <name evidence="10" type="ORF">F3K97_02995</name>
    <name evidence="8" type="ORF">GA542_03100</name>
    <name evidence="7" type="ORF">GA752_01780</name>
</gene>
<proteinExistence type="predicted"/>
<dbReference type="InterPro" id="IPR022791">
    <property type="entry name" value="L-PG_synthase/AglD"/>
</dbReference>
<dbReference type="PANTHER" id="PTHR39087:SF2">
    <property type="entry name" value="UPF0104 MEMBRANE PROTEIN MJ1595"/>
    <property type="match status" value="1"/>
</dbReference>
<dbReference type="eggNOG" id="COG0392">
    <property type="taxonomic scope" value="Bacteria"/>
</dbReference>
<dbReference type="KEGG" id="badl:BADO_0567"/>
<evidence type="ECO:0000313" key="11">
    <source>
        <dbReference type="Proteomes" id="UP000175684"/>
    </source>
</evidence>
<dbReference type="EMBL" id="CP047129">
    <property type="protein sequence ID" value="QHB62328.1"/>
    <property type="molecule type" value="Genomic_DNA"/>
</dbReference>
<feature type="transmembrane region" description="Helical" evidence="6">
    <location>
        <begin position="143"/>
        <end position="160"/>
    </location>
</feature>
<keyword evidence="2" id="KW-1003">Cell membrane</keyword>
<name>A0A076JMX4_BIFAD</name>
<dbReference type="RefSeq" id="WP_003808667.1">
    <property type="nucleotide sequence ID" value="NZ_CAXVIJ010000001.1"/>
</dbReference>
<reference evidence="12 14" key="2">
    <citation type="journal article" date="2019" name="Nat. Med.">
        <title>A library of human gut bacterial isolates paired with longitudinal multiomics data enables mechanistic microbiome research.</title>
        <authorList>
            <person name="Poyet M."/>
            <person name="Groussin M."/>
            <person name="Gibbons S.M."/>
            <person name="Avila-Pacheco J."/>
            <person name="Jiang X."/>
            <person name="Kearney S.M."/>
            <person name="Perrotta A.R."/>
            <person name="Berdy B."/>
            <person name="Zhao S."/>
            <person name="Lieberman T.D."/>
            <person name="Swanson P.K."/>
            <person name="Smith M."/>
            <person name="Roesemann S."/>
            <person name="Alexander J.E."/>
            <person name="Rich S.A."/>
            <person name="Livny J."/>
            <person name="Vlamakis H."/>
            <person name="Clish C."/>
            <person name="Bullock K."/>
            <person name="Deik A."/>
            <person name="Scott J."/>
            <person name="Pierce K.A."/>
            <person name="Xavier R.J."/>
            <person name="Alm E.J."/>
        </authorList>
    </citation>
    <scope>NUCLEOTIDE SEQUENCE [LARGE SCALE GENOMIC DNA]</scope>
    <source>
        <strain evidence="7 12">BIOML-A190</strain>
        <strain evidence="8 14">BIOML-A26</strain>
    </source>
</reference>
<evidence type="ECO:0000313" key="12">
    <source>
        <dbReference type="Proteomes" id="UP000437631"/>
    </source>
</evidence>
<dbReference type="Pfam" id="PF03706">
    <property type="entry name" value="LPG_synthase_TM"/>
    <property type="match status" value="1"/>
</dbReference>
<feature type="transmembrane region" description="Helical" evidence="6">
    <location>
        <begin position="704"/>
        <end position="728"/>
    </location>
</feature>
<evidence type="ECO:0000256" key="4">
    <source>
        <dbReference type="ARBA" id="ARBA00022989"/>
    </source>
</evidence>
<evidence type="ECO:0000313" key="13">
    <source>
        <dbReference type="Proteomes" id="UP000464884"/>
    </source>
</evidence>
<dbReference type="GO" id="GO:0005886">
    <property type="term" value="C:plasma membrane"/>
    <property type="evidence" value="ECO:0007669"/>
    <property type="project" value="UniProtKB-SubCell"/>
</dbReference>
<evidence type="ECO:0000313" key="10">
    <source>
        <dbReference type="EMBL" id="QHB62328.1"/>
    </source>
</evidence>
<reference evidence="9 11" key="1">
    <citation type="submission" date="2016-07" db="EMBL/GenBank/DDBJ databases">
        <title>Draft Genome Sequence of Bifidobacterium adolescentis strain Km 4.</title>
        <authorList>
            <person name="Danilenko V.N."/>
        </authorList>
    </citation>
    <scope>NUCLEOTIDE SEQUENCE [LARGE SCALE GENOMIC DNA]</scope>
    <source>
        <strain evidence="9 11">Km 4</strain>
    </source>
</reference>
<evidence type="ECO:0000256" key="2">
    <source>
        <dbReference type="ARBA" id="ARBA00022475"/>
    </source>
</evidence>
<feature type="transmembrane region" description="Helical" evidence="6">
    <location>
        <begin position="76"/>
        <end position="96"/>
    </location>
</feature>
<dbReference type="OrthoDB" id="5242664at2"/>
<reference evidence="10 13" key="3">
    <citation type="submission" date="2019-12" db="EMBL/GenBank/DDBJ databases">
        <title>Draft Genome Sequence of Bifidobacterium adolescentis ZJ2.</title>
        <authorList>
            <person name="Jin Z."/>
        </authorList>
    </citation>
    <scope>NUCLEOTIDE SEQUENCE [LARGE SCALE GENOMIC DNA]</scope>
    <source>
        <strain evidence="10 13">ZJ2</strain>
    </source>
</reference>
<evidence type="ECO:0000313" key="7">
    <source>
        <dbReference type="EMBL" id="KAB5748233.1"/>
    </source>
</evidence>
<evidence type="ECO:0000313" key="8">
    <source>
        <dbReference type="EMBL" id="KAB6032170.1"/>
    </source>
</evidence>
<dbReference type="Proteomes" id="UP000470926">
    <property type="component" value="Unassembled WGS sequence"/>
</dbReference>
<feature type="transmembrane region" description="Helical" evidence="6">
    <location>
        <begin position="767"/>
        <end position="793"/>
    </location>
</feature>
<feature type="transmembrane region" description="Helical" evidence="6">
    <location>
        <begin position="28"/>
        <end position="48"/>
    </location>
</feature>
<feature type="transmembrane region" description="Helical" evidence="6">
    <location>
        <begin position="620"/>
        <end position="642"/>
    </location>
</feature>
<dbReference type="Proteomes" id="UP000175684">
    <property type="component" value="Unassembled WGS sequence"/>
</dbReference>